<evidence type="ECO:0000256" key="1">
    <source>
        <dbReference type="SAM" id="MobiDB-lite"/>
    </source>
</evidence>
<accession>A0ABT8H0Y9</accession>
<dbReference type="Pfam" id="PF13460">
    <property type="entry name" value="NAD_binding_10"/>
    <property type="match status" value="1"/>
</dbReference>
<proteinExistence type="predicted"/>
<dbReference type="PANTHER" id="PTHR12126">
    <property type="entry name" value="NADH-UBIQUINONE OXIDOREDUCTASE 39 KDA SUBUNIT-RELATED"/>
    <property type="match status" value="1"/>
</dbReference>
<reference evidence="3 4" key="1">
    <citation type="submission" date="2023-07" db="EMBL/GenBank/DDBJ databases">
        <title>Strategy for survival of the halotoleranting strain Dietzia MX2 from the Yakshinskoe mineral salts deposit.</title>
        <authorList>
            <person name="Kharitonova M.A."/>
            <person name="Kupriyanova-Ashina F.G."/>
            <person name="Shakirov T.R."/>
            <person name="Vafina M.S."/>
            <person name="Ilinskaya O.N."/>
        </authorList>
    </citation>
    <scope>NUCLEOTIDE SEQUENCE [LARGE SCALE GENOMIC DNA]</scope>
    <source>
        <strain evidence="3 4">MX2</strain>
    </source>
</reference>
<keyword evidence="4" id="KW-1185">Reference proteome</keyword>
<evidence type="ECO:0000259" key="2">
    <source>
        <dbReference type="Pfam" id="PF13460"/>
    </source>
</evidence>
<dbReference type="Proteomes" id="UP001172702">
    <property type="component" value="Unassembled WGS sequence"/>
</dbReference>
<dbReference type="RefSeq" id="WP_096907067.1">
    <property type="nucleotide sequence ID" value="NZ_JAUHTB010000008.1"/>
</dbReference>
<gene>
    <name evidence="3" type="ORF">QYF62_08670</name>
</gene>
<feature type="region of interest" description="Disordered" evidence="1">
    <location>
        <begin position="1"/>
        <end position="38"/>
    </location>
</feature>
<organism evidence="3 4">
    <name type="scientific">Dietzia maris</name>
    <dbReference type="NCBI Taxonomy" id="37915"/>
    <lineage>
        <taxon>Bacteria</taxon>
        <taxon>Bacillati</taxon>
        <taxon>Actinomycetota</taxon>
        <taxon>Actinomycetes</taxon>
        <taxon>Mycobacteriales</taxon>
        <taxon>Dietziaceae</taxon>
        <taxon>Dietzia</taxon>
    </lineage>
</organism>
<evidence type="ECO:0000313" key="4">
    <source>
        <dbReference type="Proteomes" id="UP001172702"/>
    </source>
</evidence>
<feature type="domain" description="NAD(P)-binding" evidence="2">
    <location>
        <begin position="44"/>
        <end position="159"/>
    </location>
</feature>
<dbReference type="PANTHER" id="PTHR12126:SF11">
    <property type="entry name" value="NADH DEHYDROGENASE [UBIQUINONE] 1 ALPHA SUBCOMPLEX SUBUNIT 9, MITOCHONDRIAL"/>
    <property type="match status" value="1"/>
</dbReference>
<sequence>MTTPHDLARLSSGTPEGTEPTRRPGPQLRPGHDGRSGPRVLVIGATGYIGSRLVPRLLADGAEVSVLARTPKRLDDVPWRDEVTIHSGGLGDADALRSALRDVDVACHLVHSMGDSKDFEREEHETTEAFVRAAEEAGIERIVHLSGLHPEDETDLSPHLRSRADVARIMLESTVPALVIQAGVVIGSGSASFEMIRHLTTRLPGMVTPKWVSNRIQPIAVRDVVHYLAAATTVPLEGDLARGRAIDVGGPDVLTYGQMMQIYAEEAGLRRRLMVPVPVLTPKLSSLWMGLVTPLEPGLAKPLVESLRCEAVVLVDDADEVLGPPPGGRTSYRDALREALRVPHGPARPPLWDGADPLDDPARLLPSDADWAGVRPPTIGRVRGGR</sequence>
<dbReference type="InterPro" id="IPR036291">
    <property type="entry name" value="NAD(P)-bd_dom_sf"/>
</dbReference>
<comment type="caution">
    <text evidence="3">The sequence shown here is derived from an EMBL/GenBank/DDBJ whole genome shotgun (WGS) entry which is preliminary data.</text>
</comment>
<dbReference type="Gene3D" id="3.40.50.720">
    <property type="entry name" value="NAD(P)-binding Rossmann-like Domain"/>
    <property type="match status" value="1"/>
</dbReference>
<name>A0ABT8H0Y9_9ACTN</name>
<protein>
    <submittedName>
        <fullName evidence="3">NAD(P)H-binding protein</fullName>
    </submittedName>
</protein>
<dbReference type="InterPro" id="IPR016040">
    <property type="entry name" value="NAD(P)-bd_dom"/>
</dbReference>
<evidence type="ECO:0000313" key="3">
    <source>
        <dbReference type="EMBL" id="MDN4506128.1"/>
    </source>
</evidence>
<dbReference type="EMBL" id="JAUHTB010000008">
    <property type="protein sequence ID" value="MDN4506128.1"/>
    <property type="molecule type" value="Genomic_DNA"/>
</dbReference>
<dbReference type="SUPFAM" id="SSF51735">
    <property type="entry name" value="NAD(P)-binding Rossmann-fold domains"/>
    <property type="match status" value="1"/>
</dbReference>
<dbReference type="InterPro" id="IPR051207">
    <property type="entry name" value="ComplexI_NDUFA9_subunit"/>
</dbReference>